<protein>
    <recommendedName>
        <fullName evidence="4">DNA-binding beta-propeller fold protein YncE</fullName>
    </recommendedName>
</protein>
<organism evidence="2 3">
    <name type="scientific">Actinoplanes xinjiangensis</name>
    <dbReference type="NCBI Taxonomy" id="512350"/>
    <lineage>
        <taxon>Bacteria</taxon>
        <taxon>Bacillati</taxon>
        <taxon>Actinomycetota</taxon>
        <taxon>Actinomycetes</taxon>
        <taxon>Micromonosporales</taxon>
        <taxon>Micromonosporaceae</taxon>
        <taxon>Actinoplanes</taxon>
    </lineage>
</organism>
<keyword evidence="1" id="KW-0732">Signal</keyword>
<accession>A0A316EAP6</accession>
<feature type="chain" id="PRO_5016311687" description="DNA-binding beta-propeller fold protein YncE" evidence="1">
    <location>
        <begin position="28"/>
        <end position="988"/>
    </location>
</feature>
<dbReference type="SUPFAM" id="SSF50969">
    <property type="entry name" value="YVTN repeat-like/Quinoprotein amine dehydrogenase"/>
    <property type="match status" value="1"/>
</dbReference>
<sequence length="988" mass="102580">MWARRPRALSVLIAGISLVASAQPASAQPAFAQSATRLPISSVGGVVVDGVHKQIFISDPQSGKIVATGYDGTVIATRSGLPGVAGISLSPDAKTLYGAVRGADSIVSLATETLTETARYGTGTGTGPKFLAYAGGLIWFGYDGSGTGDGATPAGIGSLDPAGATPTVVLEQDKDTPWLAAPRLAATPAAPGVLAAGESTYSDTAGRVAVFDVSTGTARRTAVKMVGNGRTDDLALTPDGKRLIAARAGSSHEVWKVPQLSSAGTYRTEWSANAVAVADDGTVATGSSAWYHPDVHVFAPGSMTALRRYDFPNTGTNSGADTLANEGLAWEPGGTDRLFAVTSNSQNVFSLNVLTDPTTPDPEPLPRPGLPVETVSDFVVDGVHQRVFVSDARNSTIVAADFTGKVLGVRRNLPGVQGLALAADSAHLYAAVPGADAVVSIATDTVTEAARYPTGDDTTPTHVATTAGKIWFGYGDDGGGNIGSVDITGSRPTVALAQDASGWPKPPRLAAVAGAPNLLAAGSTGKASVYDVSTGTAVRTTVGADKPWFNDLALSPDGSLLYTASGEGTWVWKTSDMSLVTSYPPASSPSSLAVAADETLAIGYDHLNYQPEVYVYPAGSATPIRVIDLPDTDPNVTGADNLVAQGLAWEPGGSRLFAVAENSRDEFILQALVDPAKSVTTLTVDVPATATRGKSLTVSGTLTAGVSLSAGTPLTVVRVDEETPKGKALGTRALGANNRFSFTDIPYAGGKVTYQVSYAGDPKHIAASAADTTSIAKDATTLTLDGNGKTHTYNKKVLFTAKLGKTYQNRVVEIWADPYGGDKPNKLVAKGKVNSKGQLSASVWMTRNTTVTARFAGDTRTAPRTARVTAYAKVNVSVTVGGHYRTGKIGSTKYHYFRKAKNPVFTTTMTANKGRSQRLELQVYANGKWRDAGSEYFTLAANGRSRVTLGPPHGKGLRLRMRSSYVRTSSGDTLNATTVGGWVYVTFT</sequence>
<dbReference type="AlphaFoldDB" id="A0A316EAP6"/>
<dbReference type="InterPro" id="IPR011047">
    <property type="entry name" value="Quinoprotein_ADH-like_sf"/>
</dbReference>
<proteinExistence type="predicted"/>
<comment type="caution">
    <text evidence="2">The sequence shown here is derived from an EMBL/GenBank/DDBJ whole genome shotgun (WGS) entry which is preliminary data.</text>
</comment>
<evidence type="ECO:0008006" key="4">
    <source>
        <dbReference type="Google" id="ProtNLM"/>
    </source>
</evidence>
<gene>
    <name evidence="2" type="ORF">BC793_16110</name>
</gene>
<evidence type="ECO:0000256" key="1">
    <source>
        <dbReference type="SAM" id="SignalP"/>
    </source>
</evidence>
<dbReference type="SUPFAM" id="SSF50998">
    <property type="entry name" value="Quinoprotein alcohol dehydrogenase-like"/>
    <property type="match status" value="1"/>
</dbReference>
<dbReference type="InterPro" id="IPR011044">
    <property type="entry name" value="Quino_amine_DH_bsu"/>
</dbReference>
<evidence type="ECO:0000313" key="3">
    <source>
        <dbReference type="Proteomes" id="UP000245697"/>
    </source>
</evidence>
<dbReference type="InterPro" id="IPR015943">
    <property type="entry name" value="WD40/YVTN_repeat-like_dom_sf"/>
</dbReference>
<reference evidence="2 3" key="1">
    <citation type="submission" date="2018-05" db="EMBL/GenBank/DDBJ databases">
        <title>Genomic Encyclopedia of Archaeal and Bacterial Type Strains, Phase II (KMG-II): from individual species to whole genera.</title>
        <authorList>
            <person name="Goeker M."/>
        </authorList>
    </citation>
    <scope>NUCLEOTIDE SEQUENCE [LARGE SCALE GENOMIC DNA]</scope>
    <source>
        <strain evidence="2 3">DSM 45184</strain>
    </source>
</reference>
<feature type="signal peptide" evidence="1">
    <location>
        <begin position="1"/>
        <end position="27"/>
    </location>
</feature>
<dbReference type="Gene3D" id="2.130.10.10">
    <property type="entry name" value="YVTN repeat-like/Quinoprotein amine dehydrogenase"/>
    <property type="match status" value="3"/>
</dbReference>
<evidence type="ECO:0000313" key="2">
    <source>
        <dbReference type="EMBL" id="PWK26634.1"/>
    </source>
</evidence>
<dbReference type="Proteomes" id="UP000245697">
    <property type="component" value="Unassembled WGS sequence"/>
</dbReference>
<keyword evidence="3" id="KW-1185">Reference proteome</keyword>
<name>A0A316EAP6_9ACTN</name>
<dbReference type="EMBL" id="QGGR01000061">
    <property type="protein sequence ID" value="PWK26634.1"/>
    <property type="molecule type" value="Genomic_DNA"/>
</dbReference>